<evidence type="ECO:0000313" key="2">
    <source>
        <dbReference type="EnsemblMetazoa" id="AATE009426-PA.1"/>
    </source>
</evidence>
<dbReference type="AlphaFoldDB" id="A0A182J191"/>
<organism evidence="2">
    <name type="scientific">Anopheles atroparvus</name>
    <name type="common">European mosquito</name>
    <dbReference type="NCBI Taxonomy" id="41427"/>
    <lineage>
        <taxon>Eukaryota</taxon>
        <taxon>Metazoa</taxon>
        <taxon>Ecdysozoa</taxon>
        <taxon>Arthropoda</taxon>
        <taxon>Hexapoda</taxon>
        <taxon>Insecta</taxon>
        <taxon>Pterygota</taxon>
        <taxon>Neoptera</taxon>
        <taxon>Endopterygota</taxon>
        <taxon>Diptera</taxon>
        <taxon>Nematocera</taxon>
        <taxon>Culicoidea</taxon>
        <taxon>Culicidae</taxon>
        <taxon>Anophelinae</taxon>
        <taxon>Anopheles</taxon>
    </lineage>
</organism>
<proteinExistence type="predicted"/>
<accession>A0A182J191</accession>
<dbReference type="VEuPathDB" id="VectorBase:AATE009426"/>
<dbReference type="EnsemblMetazoa" id="AATE009426-RA">
    <property type="protein sequence ID" value="AATE009426-PA.1"/>
    <property type="gene ID" value="AATE009426"/>
</dbReference>
<protein>
    <submittedName>
        <fullName evidence="2">Uncharacterized protein</fullName>
    </submittedName>
</protein>
<feature type="region of interest" description="Disordered" evidence="1">
    <location>
        <begin position="1"/>
        <end position="104"/>
    </location>
</feature>
<sequence>MASVAKSPSRVPAPSGTTTDTNAIKCEPQLRNDSIHSGELLLAGEPSEVANVSDEEDIDDDEDEVDDGTEDDGNDDGDNLDVDDEEDDDDELPIDGEEDDVDDELTSDSFCSAYWWDGKHIKYIYARLGLTGMREYSPWTVCIHGSCISYIISAPTQPPLLDIQTGNKE</sequence>
<feature type="compositionally biased region" description="Acidic residues" evidence="1">
    <location>
        <begin position="53"/>
        <end position="104"/>
    </location>
</feature>
<name>A0A182J191_ANOAO</name>
<reference evidence="2" key="1">
    <citation type="submission" date="2022-08" db="UniProtKB">
        <authorList>
            <consortium name="EnsemblMetazoa"/>
        </authorList>
    </citation>
    <scope>IDENTIFICATION</scope>
    <source>
        <strain evidence="2">EBRO</strain>
    </source>
</reference>
<evidence type="ECO:0000256" key="1">
    <source>
        <dbReference type="SAM" id="MobiDB-lite"/>
    </source>
</evidence>